<proteinExistence type="predicted"/>
<dbReference type="InParanoid" id="A0A194XSW7"/>
<sequence length="387" mass="44105">MQSISQNQLHENDMGTAASLVHGPVPRPPLSGPASHSTAQSRSKRSHLYDEHESPANTTVRHRNALETSSREEVEELKTELDSVNRRLYKAEANVQKLEMEKLESLDRFQPVFDDHIIAKIKSVEQKLNTLVSFLVKCSATTDISDLGTTLAKYTWFNRFSRKLIHIDCNNRVVLRKALRSVTWMFLHHELFSTPFLCFGSEVGEQLSNVFATLYEEPHLNAESVKWRCLTVKQLEASKICQSDDITCRQLHEKFQLRMGNMRYNITEAGLFKEKSKKMFEAAIQLAKLFASQRAIFELFDPPKELWFKAVDSEYCTNVNSTDEKDDQVERSGVVAFIVSPALRKRGDGKGDNLNESTLLTNAFVHLALEHPMKESFVADSNVLHDT</sequence>
<evidence type="ECO:0000256" key="1">
    <source>
        <dbReference type="SAM" id="MobiDB-lite"/>
    </source>
</evidence>
<dbReference type="RefSeq" id="XP_018077591.1">
    <property type="nucleotide sequence ID" value="XM_018218073.1"/>
</dbReference>
<dbReference type="GeneID" id="28827799"/>
<gene>
    <name evidence="2" type="ORF">LY89DRAFT_713742</name>
</gene>
<feature type="region of interest" description="Disordered" evidence="1">
    <location>
        <begin position="1"/>
        <end position="74"/>
    </location>
</feature>
<name>A0A194XSW7_MOLSC</name>
<dbReference type="Proteomes" id="UP000070700">
    <property type="component" value="Unassembled WGS sequence"/>
</dbReference>
<dbReference type="OrthoDB" id="3545916at2759"/>
<evidence type="ECO:0000313" key="3">
    <source>
        <dbReference type="Proteomes" id="UP000070700"/>
    </source>
</evidence>
<accession>A0A194XSW7</accession>
<organism evidence="2 3">
    <name type="scientific">Mollisia scopiformis</name>
    <name type="common">Conifer needle endophyte fungus</name>
    <name type="synonym">Phialocephala scopiformis</name>
    <dbReference type="NCBI Taxonomy" id="149040"/>
    <lineage>
        <taxon>Eukaryota</taxon>
        <taxon>Fungi</taxon>
        <taxon>Dikarya</taxon>
        <taxon>Ascomycota</taxon>
        <taxon>Pezizomycotina</taxon>
        <taxon>Leotiomycetes</taxon>
        <taxon>Helotiales</taxon>
        <taxon>Mollisiaceae</taxon>
        <taxon>Mollisia</taxon>
    </lineage>
</organism>
<evidence type="ECO:0000313" key="2">
    <source>
        <dbReference type="EMBL" id="KUJ23236.1"/>
    </source>
</evidence>
<dbReference type="EMBL" id="KQ947405">
    <property type="protein sequence ID" value="KUJ23236.1"/>
    <property type="molecule type" value="Genomic_DNA"/>
</dbReference>
<protein>
    <submittedName>
        <fullName evidence="2">Uncharacterized protein</fullName>
    </submittedName>
</protein>
<reference evidence="2 3" key="1">
    <citation type="submission" date="2015-10" db="EMBL/GenBank/DDBJ databases">
        <title>Full genome of DAOMC 229536 Phialocephala scopiformis, a fungal endophyte of spruce producing the potent anti-insectan compound rugulosin.</title>
        <authorList>
            <consortium name="DOE Joint Genome Institute"/>
            <person name="Walker A.K."/>
            <person name="Frasz S.L."/>
            <person name="Seifert K.A."/>
            <person name="Miller J.D."/>
            <person name="Mondo S.J."/>
            <person name="Labutti K."/>
            <person name="Lipzen A."/>
            <person name="Dockter R."/>
            <person name="Kennedy M."/>
            <person name="Grigoriev I.V."/>
            <person name="Spatafora J.W."/>
        </authorList>
    </citation>
    <scope>NUCLEOTIDE SEQUENCE [LARGE SCALE GENOMIC DNA]</scope>
    <source>
        <strain evidence="2 3">CBS 120377</strain>
    </source>
</reference>
<dbReference type="AlphaFoldDB" id="A0A194XSW7"/>
<dbReference type="KEGG" id="psco:LY89DRAFT_713742"/>
<keyword evidence="3" id="KW-1185">Reference proteome</keyword>